<feature type="signal peptide" evidence="2">
    <location>
        <begin position="1"/>
        <end position="17"/>
    </location>
</feature>
<feature type="region of interest" description="Disordered" evidence="1">
    <location>
        <begin position="33"/>
        <end position="60"/>
    </location>
</feature>
<accession>A0ABR4NZW6</accession>
<sequence length="290" mass="29619">MKISQVTLLCSATLVAASSGGLDDMANESSAQSKALKSTTNSAVASSASPNVIPPTEKTTSSKVANSNLVQNSNVISSSVAAADYAIEPSTTITTTDANGNPTTQLLWWIPETATAATKSDQTDVASAVSSATASAKTLASSVSILQKSDFSSVPSVSTTESASVSTHSRRADEPITTVTTTDSEGNAITSKVWWLPSTTYSKQSAADSSAITNSANIKDTKETTIKSVFVSSSGSSLETYTKTFTSNIRKAASISSNATSSSVNAAEGWVVQNNVIGAGSLIALAMALF</sequence>
<feature type="compositionally biased region" description="Low complexity" evidence="1">
    <location>
        <begin position="38"/>
        <end position="55"/>
    </location>
</feature>
<evidence type="ECO:0000313" key="3">
    <source>
        <dbReference type="EMBL" id="KAL3234887.1"/>
    </source>
</evidence>
<evidence type="ECO:0000256" key="2">
    <source>
        <dbReference type="SAM" id="SignalP"/>
    </source>
</evidence>
<name>A0ABR4NZW6_9SACH</name>
<evidence type="ECO:0000256" key="1">
    <source>
        <dbReference type="SAM" id="MobiDB-lite"/>
    </source>
</evidence>
<gene>
    <name evidence="3" type="ORF">RNJ44_02675</name>
</gene>
<organism evidence="3 4">
    <name type="scientific">Nakaseomyces bracarensis</name>
    <dbReference type="NCBI Taxonomy" id="273131"/>
    <lineage>
        <taxon>Eukaryota</taxon>
        <taxon>Fungi</taxon>
        <taxon>Dikarya</taxon>
        <taxon>Ascomycota</taxon>
        <taxon>Saccharomycotina</taxon>
        <taxon>Saccharomycetes</taxon>
        <taxon>Saccharomycetales</taxon>
        <taxon>Saccharomycetaceae</taxon>
        <taxon>Nakaseomyces</taxon>
    </lineage>
</organism>
<evidence type="ECO:0000313" key="4">
    <source>
        <dbReference type="Proteomes" id="UP001623330"/>
    </source>
</evidence>
<dbReference type="EMBL" id="JBEVYD010000002">
    <property type="protein sequence ID" value="KAL3234887.1"/>
    <property type="molecule type" value="Genomic_DNA"/>
</dbReference>
<dbReference type="Proteomes" id="UP001623330">
    <property type="component" value="Unassembled WGS sequence"/>
</dbReference>
<proteinExistence type="predicted"/>
<protein>
    <submittedName>
        <fullName evidence="3">Uncharacterized protein</fullName>
    </submittedName>
</protein>
<comment type="caution">
    <text evidence="3">The sequence shown here is derived from an EMBL/GenBank/DDBJ whole genome shotgun (WGS) entry which is preliminary data.</text>
</comment>
<feature type="chain" id="PRO_5045399285" evidence="2">
    <location>
        <begin position="18"/>
        <end position="290"/>
    </location>
</feature>
<reference evidence="3 4" key="1">
    <citation type="submission" date="2024-05" db="EMBL/GenBank/DDBJ databases">
        <title>Long read based assembly of the Candida bracarensis genome reveals expanded adhesin content.</title>
        <authorList>
            <person name="Marcet-Houben M."/>
            <person name="Ksiezopolska E."/>
            <person name="Gabaldon T."/>
        </authorList>
    </citation>
    <scope>NUCLEOTIDE SEQUENCE [LARGE SCALE GENOMIC DNA]</scope>
    <source>
        <strain evidence="3 4">CBM6</strain>
    </source>
</reference>
<keyword evidence="2" id="KW-0732">Signal</keyword>
<keyword evidence="4" id="KW-1185">Reference proteome</keyword>